<dbReference type="EMBL" id="VDCS01000022">
    <property type="protein sequence ID" value="TNJ41337.1"/>
    <property type="molecule type" value="Genomic_DNA"/>
</dbReference>
<dbReference type="InterPro" id="IPR036397">
    <property type="entry name" value="RNaseH_sf"/>
</dbReference>
<reference evidence="3 4" key="1">
    <citation type="submission" date="2019-05" db="EMBL/GenBank/DDBJ databases">
        <title>Tamlana fucoidanivorans sp. nov., isolated from the surface of algae collected from Fujian province in China.</title>
        <authorList>
            <person name="Li J."/>
        </authorList>
    </citation>
    <scope>NUCLEOTIDE SEQUENCE [LARGE SCALE GENOMIC DNA]</scope>
    <source>
        <strain evidence="3 4">CW2-9</strain>
    </source>
</reference>
<evidence type="ECO:0000313" key="4">
    <source>
        <dbReference type="Proteomes" id="UP000308713"/>
    </source>
</evidence>
<dbReference type="Pfam" id="PF00665">
    <property type="entry name" value="rve"/>
    <property type="match status" value="1"/>
</dbReference>
<dbReference type="RefSeq" id="WP_139698815.1">
    <property type="nucleotide sequence ID" value="NZ_CP074074.1"/>
</dbReference>
<dbReference type="Pfam" id="PF13333">
    <property type="entry name" value="rve_2"/>
    <property type="match status" value="1"/>
</dbReference>
<keyword evidence="1" id="KW-0175">Coiled coil</keyword>
<dbReference type="GO" id="GO:0003677">
    <property type="term" value="F:DNA binding"/>
    <property type="evidence" value="ECO:0007669"/>
    <property type="project" value="InterPro"/>
</dbReference>
<dbReference type="GO" id="GO:0015074">
    <property type="term" value="P:DNA integration"/>
    <property type="evidence" value="ECO:0007669"/>
    <property type="project" value="InterPro"/>
</dbReference>
<feature type="coiled-coil region" evidence="1">
    <location>
        <begin position="71"/>
        <end position="105"/>
    </location>
</feature>
<evidence type="ECO:0000259" key="2">
    <source>
        <dbReference type="PROSITE" id="PS50994"/>
    </source>
</evidence>
<dbReference type="AlphaFoldDB" id="A0A5C4SCS6"/>
<comment type="caution">
    <text evidence="3">The sequence shown here is derived from an EMBL/GenBank/DDBJ whole genome shotgun (WGS) entry which is preliminary data.</text>
</comment>
<dbReference type="InterPro" id="IPR001584">
    <property type="entry name" value="Integrase_cat-core"/>
</dbReference>
<dbReference type="NCBIfam" id="NF033516">
    <property type="entry name" value="transpos_IS3"/>
    <property type="match status" value="1"/>
</dbReference>
<dbReference type="InterPro" id="IPR002514">
    <property type="entry name" value="Transposase_8"/>
</dbReference>
<dbReference type="Gene3D" id="3.30.420.10">
    <property type="entry name" value="Ribonuclease H-like superfamily/Ribonuclease H"/>
    <property type="match status" value="1"/>
</dbReference>
<accession>A0A5C4SCS6</accession>
<dbReference type="SUPFAM" id="SSF46689">
    <property type="entry name" value="Homeodomain-like"/>
    <property type="match status" value="1"/>
</dbReference>
<dbReference type="PANTHER" id="PTHR46889:SF4">
    <property type="entry name" value="TRANSPOSASE INSO FOR INSERTION SEQUENCE ELEMENT IS911B-RELATED"/>
    <property type="match status" value="1"/>
</dbReference>
<keyword evidence="4" id="KW-1185">Reference proteome</keyword>
<dbReference type="Gene3D" id="1.10.10.60">
    <property type="entry name" value="Homeodomain-like"/>
    <property type="match status" value="1"/>
</dbReference>
<name>A0A5C4SCS6_9FLAO</name>
<sequence length="401" mass="47373">MLVINLAIMRSKPKHYTLEFKQKAVELSYAKGNVKQVSEDLDIFPSVLYRWRKELKDYGKNSFPGRGKAKLTDEEKEIARLKKVLKEAELERDNLKKGHQHLLQERQEKYRFIKQHLMRFPVEMMCKILKVSKSGYYHWLQSGPSKLWLENQKVTALIKSIFKDSFQSYGSPRIKTELETLGYKISKPRVARIMSANYLFAKRKRRFKATTDSKHNYPIAPNLLNQNFEASRQNQVWVSDITYIKTKQGWLYLTVIIDLFNRKVVGWALSDNLSTEDTIIKAWHMAVKKTTLTQPLIFHSDRGIQYASHKFTSLIKSYNGLVNQSMSRKGNCWDNAVAESFFKSLKVEWVYRHNYKLRSEAELSIFGWIETWYNNRRRHSFLGNRTIREFELDMYNLKLAA</sequence>
<organism evidence="3 4">
    <name type="scientific">Allotamlana fucoidanivorans</name>
    <dbReference type="NCBI Taxonomy" id="2583814"/>
    <lineage>
        <taxon>Bacteria</taxon>
        <taxon>Pseudomonadati</taxon>
        <taxon>Bacteroidota</taxon>
        <taxon>Flavobacteriia</taxon>
        <taxon>Flavobacteriales</taxon>
        <taxon>Flavobacteriaceae</taxon>
        <taxon>Allotamlana</taxon>
    </lineage>
</organism>
<dbReference type="OrthoDB" id="9815231at2"/>
<dbReference type="InterPro" id="IPR009057">
    <property type="entry name" value="Homeodomain-like_sf"/>
</dbReference>
<dbReference type="Pfam" id="PF01527">
    <property type="entry name" value="HTH_Tnp_1"/>
    <property type="match status" value="1"/>
</dbReference>
<dbReference type="PANTHER" id="PTHR46889">
    <property type="entry name" value="TRANSPOSASE INSF FOR INSERTION SEQUENCE IS3B-RELATED"/>
    <property type="match status" value="1"/>
</dbReference>
<dbReference type="Pfam" id="PF13276">
    <property type="entry name" value="HTH_21"/>
    <property type="match status" value="1"/>
</dbReference>
<dbReference type="InterPro" id="IPR050900">
    <property type="entry name" value="Transposase_IS3/IS150/IS904"/>
</dbReference>
<dbReference type="GO" id="GO:0004803">
    <property type="term" value="F:transposase activity"/>
    <property type="evidence" value="ECO:0007669"/>
    <property type="project" value="InterPro"/>
</dbReference>
<dbReference type="InterPro" id="IPR012337">
    <property type="entry name" value="RNaseH-like_sf"/>
</dbReference>
<proteinExistence type="predicted"/>
<dbReference type="InterPro" id="IPR048020">
    <property type="entry name" value="Transpos_IS3"/>
</dbReference>
<dbReference type="Proteomes" id="UP000308713">
    <property type="component" value="Unassembled WGS sequence"/>
</dbReference>
<evidence type="ECO:0000313" key="3">
    <source>
        <dbReference type="EMBL" id="TNJ41337.1"/>
    </source>
</evidence>
<dbReference type="InterPro" id="IPR025948">
    <property type="entry name" value="HTH-like_dom"/>
</dbReference>
<feature type="domain" description="Integrase catalytic" evidence="2">
    <location>
        <begin position="217"/>
        <end position="394"/>
    </location>
</feature>
<dbReference type="SUPFAM" id="SSF53098">
    <property type="entry name" value="Ribonuclease H-like"/>
    <property type="match status" value="1"/>
</dbReference>
<evidence type="ECO:0000256" key="1">
    <source>
        <dbReference type="SAM" id="Coils"/>
    </source>
</evidence>
<gene>
    <name evidence="3" type="ORF">FGF67_16230</name>
</gene>
<dbReference type="PROSITE" id="PS50994">
    <property type="entry name" value="INTEGRASE"/>
    <property type="match status" value="1"/>
</dbReference>
<protein>
    <submittedName>
        <fullName evidence="3">IS3 family transposase</fullName>
    </submittedName>
</protein>
<dbReference type="GO" id="GO:0006313">
    <property type="term" value="P:DNA transposition"/>
    <property type="evidence" value="ECO:0007669"/>
    <property type="project" value="InterPro"/>
</dbReference>